<dbReference type="Pfam" id="PF04282">
    <property type="entry name" value="DUF438"/>
    <property type="match status" value="1"/>
</dbReference>
<dbReference type="STRING" id="45851.BHV86_03940"/>
<dbReference type="GeneID" id="98917547"/>
<proteinExistence type="predicted"/>
<protein>
    <submittedName>
        <fullName evidence="3">Hemerythrin HHE cation binding domain protein</fullName>
    </submittedName>
</protein>
<feature type="domain" description="DUF438" evidence="2">
    <location>
        <begin position="8"/>
        <end position="73"/>
    </location>
</feature>
<dbReference type="InterPro" id="IPR012312">
    <property type="entry name" value="Hemerythrin-like"/>
</dbReference>
<dbReference type="RefSeq" id="WP_005604437.1">
    <property type="nucleotide sequence ID" value="NZ_GG663524.1"/>
</dbReference>
<dbReference type="HOGENOM" id="CLU_026706_0_0_9"/>
<dbReference type="AlphaFoldDB" id="D4S2M1"/>
<dbReference type="PANTHER" id="PTHR39966:SF3">
    <property type="entry name" value="DUF438 DOMAIN-CONTAINING PROTEIN"/>
    <property type="match status" value="1"/>
</dbReference>
<sequence>MENIVGKIKKYLERLDKGERLEAVRADFVRELGGVDASEIMAAEEELLKAGTPLNKVQRLCDVHAALFKGKISKEERMKTSEALAGIEGHPLNTFMKENLKLRELIEECKKEPEKIQSVREIAIHYAKKGDLIYPLLDVKYNISGPSAVMWTTDVDIRNGINRLCKAEKKDENWKEDVGKLLTMLDDMIYKEENILFPNCAVNFSEEDWQNIYMDSKDYDVCFGVENATWDGVKKVKEKVAIEGDIIKINGGTLSLNQLEAMLNTIPLEITFVDEDNINRYFNEGHKVFKRSMTAIGREVFSCHPPKVSIMVRRIIDEFRNGSLDSMPVWMEKAGRTMLVTYMAVRDENDGYIGTLELVQDMEFAKEYFKQN</sequence>
<name>D4S2M1_9FIRM</name>
<dbReference type="eggNOG" id="COG2461">
    <property type="taxonomic scope" value="Bacteria"/>
</dbReference>
<evidence type="ECO:0000313" key="4">
    <source>
        <dbReference type="Proteomes" id="UP000006238"/>
    </source>
</evidence>
<dbReference type="GO" id="GO:0005886">
    <property type="term" value="C:plasma membrane"/>
    <property type="evidence" value="ECO:0007669"/>
    <property type="project" value="TreeGrafter"/>
</dbReference>
<dbReference type="EMBL" id="ABWN01000040">
    <property type="protein sequence ID" value="EFF67476.1"/>
    <property type="molecule type" value="Genomic_DNA"/>
</dbReference>
<dbReference type="Pfam" id="PF13596">
    <property type="entry name" value="PAS_10"/>
    <property type="match status" value="1"/>
</dbReference>
<organism evidence="3 4">
    <name type="scientific">Eshraghiella crossota DSM 2876</name>
    <dbReference type="NCBI Taxonomy" id="511680"/>
    <lineage>
        <taxon>Bacteria</taxon>
        <taxon>Bacillati</taxon>
        <taxon>Bacillota</taxon>
        <taxon>Clostridia</taxon>
        <taxon>Lachnospirales</taxon>
        <taxon>Lachnospiraceae</taxon>
        <taxon>Eshraghiella</taxon>
    </lineage>
</organism>
<keyword evidence="4" id="KW-1185">Reference proteome</keyword>
<dbReference type="Pfam" id="PF01814">
    <property type="entry name" value="Hemerythrin"/>
    <property type="match status" value="1"/>
</dbReference>
<evidence type="ECO:0000313" key="3">
    <source>
        <dbReference type="EMBL" id="EFF67476.1"/>
    </source>
</evidence>
<comment type="caution">
    <text evidence="3">The sequence shown here is derived from an EMBL/GenBank/DDBJ whole genome shotgun (WGS) entry which is preliminary data.</text>
</comment>
<evidence type="ECO:0000259" key="1">
    <source>
        <dbReference type="Pfam" id="PF01814"/>
    </source>
</evidence>
<dbReference type="Gene3D" id="1.20.120.520">
    <property type="entry name" value="nmb1532 protein domain like"/>
    <property type="match status" value="1"/>
</dbReference>
<feature type="domain" description="Hemerythrin-like" evidence="1">
    <location>
        <begin position="91"/>
        <end position="198"/>
    </location>
</feature>
<dbReference type="PANTHER" id="PTHR39966">
    <property type="entry name" value="BLL2471 PROTEIN-RELATED"/>
    <property type="match status" value="1"/>
</dbReference>
<accession>D4S2M1</accession>
<dbReference type="Proteomes" id="UP000006238">
    <property type="component" value="Unassembled WGS sequence"/>
</dbReference>
<gene>
    <name evidence="3" type="ORF">BUTYVIB_02343</name>
</gene>
<reference evidence="3 4" key="1">
    <citation type="submission" date="2010-02" db="EMBL/GenBank/DDBJ databases">
        <authorList>
            <person name="Weinstock G."/>
            <person name="Sodergren E."/>
            <person name="Clifton S."/>
            <person name="Fulton L."/>
            <person name="Fulton B."/>
            <person name="Courtney L."/>
            <person name="Fronick C."/>
            <person name="Harrison M."/>
            <person name="Strong C."/>
            <person name="Farmer C."/>
            <person name="Delahaunty K."/>
            <person name="Markovic C."/>
            <person name="Hall O."/>
            <person name="Minx P."/>
            <person name="Tomlinson C."/>
            <person name="Mitreva M."/>
            <person name="Nelson J."/>
            <person name="Hou S."/>
            <person name="Wollam A."/>
            <person name="Pepin K.H."/>
            <person name="Johnson M."/>
            <person name="Bhonagiri V."/>
            <person name="Zhang X."/>
            <person name="Suruliraj S."/>
            <person name="Warren W."/>
            <person name="Chinwalla A."/>
            <person name="Mardis E.R."/>
            <person name="Wilson R.K."/>
        </authorList>
    </citation>
    <scope>NUCLEOTIDE SEQUENCE [LARGE SCALE GENOMIC DNA]</scope>
    <source>
        <strain evidence="3 4">DSM 2876</strain>
    </source>
</reference>
<dbReference type="InterPro" id="IPR007380">
    <property type="entry name" value="DUF438"/>
</dbReference>
<evidence type="ECO:0000259" key="2">
    <source>
        <dbReference type="Pfam" id="PF04282"/>
    </source>
</evidence>